<dbReference type="GO" id="GO:0097546">
    <property type="term" value="C:ciliary base"/>
    <property type="evidence" value="ECO:0007669"/>
    <property type="project" value="TreeGrafter"/>
</dbReference>
<dbReference type="GO" id="GO:0097730">
    <property type="term" value="C:non-motile cilium"/>
    <property type="evidence" value="ECO:0007669"/>
    <property type="project" value="InterPro"/>
</dbReference>
<evidence type="ECO:0000259" key="6">
    <source>
        <dbReference type="Pfam" id="PF26190"/>
    </source>
</evidence>
<evidence type="ECO:0000259" key="2">
    <source>
        <dbReference type="Pfam" id="PF26015"/>
    </source>
</evidence>
<dbReference type="Pfam" id="PF26187">
    <property type="entry name" value="Ig_NPHP4_4th"/>
    <property type="match status" value="1"/>
</dbReference>
<dbReference type="PANTHER" id="PTHR31043:SF3">
    <property type="entry name" value="NEPHROCYSTIN-4"/>
    <property type="match status" value="1"/>
</dbReference>
<dbReference type="OrthoDB" id="313446at2759"/>
<dbReference type="InterPro" id="IPR058687">
    <property type="entry name" value="Ig_NPHP4_1st"/>
</dbReference>
<dbReference type="InterPro" id="IPR058686">
    <property type="entry name" value="Ig_NPHP4_3rd"/>
</dbReference>
<evidence type="ECO:0000313" key="7">
    <source>
        <dbReference type="EMBL" id="OAF71947.1"/>
    </source>
</evidence>
<feature type="domain" description="NPHP4 C2-like" evidence="3">
    <location>
        <begin position="577"/>
        <end position="802"/>
    </location>
</feature>
<dbReference type="GO" id="GO:0035869">
    <property type="term" value="C:ciliary transition zone"/>
    <property type="evidence" value="ECO:0007669"/>
    <property type="project" value="TreeGrafter"/>
</dbReference>
<dbReference type="InterPro" id="IPR058765">
    <property type="entry name" value="NPHP4_C2-like"/>
</dbReference>
<sequence>MNVLDGEMWEHIHETASYLPNSAECDIYDDHFTPFCVTLKQVDYDVGAKSNKSIDFFATAALFNTEQKVFFGRQSCLPVISHKIDKKSLNIAYNQNLYFYCPTKFCNQTLLTIEFFKINSESEQLIGWTFIKLNDKNGFDDVTSTKKNSPKRYQVYIGSSNALLQLENMEDDDNLLMVLKEMTISILTRTHNSMESLYHLFPENTVIGTNDTIPGLCKTNSIAATANSLKKCLTIKTSTIHIEKLNIKCKQLLAVYEEKLCQTIFRDMNENNQLTENCIGLTVLERKCQIGLHNGWCYVDKPDVVELSIEDESSNLRKKSRRKTLHAKTSSMTIKENSCLSFKKRLNFDCYFEDTSLAIIFMILYTFEEDFEKTVAHRRGYTHTVLYGRWHPSQCGNIENVIIDLFSKSKGNPDSTKIATPVIDVDSALNAILSFNFYNEAKMQNSVPVSPRSVLSDSKMVNSTKLSETIETLKKFSSTPPLYAPDQLSATSHLSLENRQVKLSQVASPNDLKFAQSNMMQISPRVFVPPELYTQQEVQHAPSITTEMVETSAVMKNYPIIADIPGLARNRNLDRVSFARIYEAGFPQILDTDGELPTNIDVNTEKEYVADYEAMNPLKTNEIIFQFLTFKVNKNEENILKNTKTVFFTFKFYRFPCTSTERLLLSNGIYESDSETTTYFFKKIKKNGEIVDQTGYQINFNVDPEFLNLGEVENFLDYMKKQSMYIDIWNADSLLYIGSFSLELKSLLRQNRKSVMTACEVDVIEIDYIENYVTTNGVNICQVSSNLIEKGVIQMRIANIGKQSEMSSQNFFIDSTSMRVIEIDNESGFQFMGGNLNSLKNQIRSQYKNKSNDNDYRGKQEKVSRTIANVLSKNNRELNDLLKNIECKYMGENGDLNKQNANLNGKNEKVEAKRLERLDRLQCIIKNENSNKDGFLVASSGINEKELNIGVYKERALKIAKLDAIGRYREQIKSHAITNMLRLCQTNHHTLYVSMGVSEFFEFPFQNPFNNEQFITIEWNSSNLYLITNSREWRCLKNEYNIFTPIEESLFGEYNNKSNQQGTCHKMYKILLKPKEKVFIPFKYISMDIFDESNYNKIPAPFGLGCETSSGQSQNHTFSETSNLNKTFKDVEILLKTENNKPLSSLSLHVNVQTPTVSKIFRFYQAENTFFKKSIRIVNLKAIASKYDLPVQMSIRCNDTTVICEAKSTNPDEAYDIFLKCTADSSPYIKTFYISVYSDQFMIKPAFIWQFFIHSLQKVDVLGTQGQTTRFTILLRGDNLSRLVKCYCSSDDEMKIIPEKPFMLPSNSLQEICIGIRSDVIGRRQFYINAVDMDSHLLLRTWLISLNCIPVTITKAFDISVPCGFDNITNGDKNTITKSCSKKISYTNPYKHRKIFHIRTNKPNLMQLRNNILDMEPYGVHSIGLTFLSGKPNQIDEILLFINDEEDKNEETFCIRVFFT</sequence>
<evidence type="ECO:0000313" key="8">
    <source>
        <dbReference type="Proteomes" id="UP000078046"/>
    </source>
</evidence>
<feature type="domain" description="NPHP4 Ig-like" evidence="5">
    <location>
        <begin position="1161"/>
        <end position="1254"/>
    </location>
</feature>
<feature type="domain" description="NPHP4 Ig-like" evidence="4">
    <location>
        <begin position="1377"/>
        <end position="1459"/>
    </location>
</feature>
<keyword evidence="1" id="KW-0175">Coiled coil</keyword>
<dbReference type="GO" id="GO:1904491">
    <property type="term" value="P:protein localization to ciliary transition zone"/>
    <property type="evidence" value="ECO:0007669"/>
    <property type="project" value="TreeGrafter"/>
</dbReference>
<evidence type="ECO:0000259" key="3">
    <source>
        <dbReference type="Pfam" id="PF26186"/>
    </source>
</evidence>
<dbReference type="EMBL" id="LWCA01000013">
    <property type="protein sequence ID" value="OAF71947.1"/>
    <property type="molecule type" value="Genomic_DNA"/>
</dbReference>
<reference evidence="7 8" key="1">
    <citation type="submission" date="2016-04" db="EMBL/GenBank/DDBJ databases">
        <title>The genome of Intoshia linei affirms orthonectids as highly simplified spiralians.</title>
        <authorList>
            <person name="Mikhailov K.V."/>
            <person name="Slusarev G.S."/>
            <person name="Nikitin M.A."/>
            <person name="Logacheva M.D."/>
            <person name="Penin A."/>
            <person name="Aleoshin V."/>
            <person name="Panchin Y.V."/>
        </authorList>
    </citation>
    <scope>NUCLEOTIDE SEQUENCE [LARGE SCALE GENOMIC DNA]</scope>
    <source>
        <strain evidence="7">Intl2013</strain>
        <tissue evidence="7">Whole animal</tissue>
    </source>
</reference>
<organism evidence="7 8">
    <name type="scientific">Intoshia linei</name>
    <dbReference type="NCBI Taxonomy" id="1819745"/>
    <lineage>
        <taxon>Eukaryota</taxon>
        <taxon>Metazoa</taxon>
        <taxon>Spiralia</taxon>
        <taxon>Lophotrochozoa</taxon>
        <taxon>Mesozoa</taxon>
        <taxon>Orthonectida</taxon>
        <taxon>Rhopaluridae</taxon>
        <taxon>Intoshia</taxon>
    </lineage>
</organism>
<proteinExistence type="predicted"/>
<keyword evidence="8" id="KW-1185">Reference proteome</keyword>
<evidence type="ECO:0000259" key="4">
    <source>
        <dbReference type="Pfam" id="PF26187"/>
    </source>
</evidence>
<dbReference type="GO" id="GO:0036064">
    <property type="term" value="C:ciliary basal body"/>
    <property type="evidence" value="ECO:0007669"/>
    <property type="project" value="TreeGrafter"/>
</dbReference>
<dbReference type="Pfam" id="PF26190">
    <property type="entry name" value="Ig_NPHP4_1st"/>
    <property type="match status" value="1"/>
</dbReference>
<gene>
    <name evidence="7" type="ORF">A3Q56_00268</name>
</gene>
<protein>
    <submittedName>
        <fullName evidence="7">Nephrocystin-4</fullName>
    </submittedName>
</protein>
<dbReference type="Pfam" id="PF26186">
    <property type="entry name" value="NPHP4_C2_3rd"/>
    <property type="match status" value="1"/>
</dbReference>
<accession>A0A177BCC5</accession>
<feature type="coiled-coil region" evidence="1">
    <location>
        <begin position="868"/>
        <end position="916"/>
    </location>
</feature>
<dbReference type="InterPro" id="IPR058688">
    <property type="entry name" value="Ig_NPHP4_2nd"/>
</dbReference>
<dbReference type="InterPro" id="IPR029775">
    <property type="entry name" value="NPHP4"/>
</dbReference>
<evidence type="ECO:0000256" key="1">
    <source>
        <dbReference type="SAM" id="Coils"/>
    </source>
</evidence>
<evidence type="ECO:0000259" key="5">
    <source>
        <dbReference type="Pfam" id="PF26189"/>
    </source>
</evidence>
<name>A0A177BCC5_9BILA</name>
<feature type="domain" description="NPHP4 Ig-like" evidence="2">
    <location>
        <begin position="1265"/>
        <end position="1348"/>
    </location>
</feature>
<comment type="caution">
    <text evidence="7">The sequence shown here is derived from an EMBL/GenBank/DDBJ whole genome shotgun (WGS) entry which is preliminary data.</text>
</comment>
<dbReference type="PANTHER" id="PTHR31043">
    <property type="entry name" value="NEPHROCYSTIN-4"/>
    <property type="match status" value="1"/>
</dbReference>
<dbReference type="InterPro" id="IPR058685">
    <property type="entry name" value="Ig_NPHP4_4th"/>
</dbReference>
<dbReference type="Proteomes" id="UP000078046">
    <property type="component" value="Unassembled WGS sequence"/>
</dbReference>
<dbReference type="Pfam" id="PF26189">
    <property type="entry name" value="Ig_NPHP4_2nd"/>
    <property type="match status" value="1"/>
</dbReference>
<dbReference type="GO" id="GO:0090090">
    <property type="term" value="P:negative regulation of canonical Wnt signaling pathway"/>
    <property type="evidence" value="ECO:0007669"/>
    <property type="project" value="InterPro"/>
</dbReference>
<feature type="domain" description="NPHP4 Ig-like" evidence="6">
    <location>
        <begin position="988"/>
        <end position="1153"/>
    </location>
</feature>
<dbReference type="Pfam" id="PF26015">
    <property type="entry name" value="Ig_NPH4_3rd"/>
    <property type="match status" value="1"/>
</dbReference>